<name>A0A068U9J3_COFCA</name>
<keyword evidence="2" id="KW-0963">Cytoplasm</keyword>
<feature type="region of interest" description="Disordered" evidence="7">
    <location>
        <begin position="216"/>
        <end position="267"/>
    </location>
</feature>
<dbReference type="PhylomeDB" id="A0A068U9J3"/>
<dbReference type="EMBL" id="HG739098">
    <property type="protein sequence ID" value="CDP04869.1"/>
    <property type="molecule type" value="Genomic_DNA"/>
</dbReference>
<dbReference type="Proteomes" id="UP000295252">
    <property type="component" value="Chromosome III"/>
</dbReference>
<keyword evidence="8" id="KW-0812">Transmembrane</keyword>
<feature type="region of interest" description="Disordered" evidence="7">
    <location>
        <begin position="163"/>
        <end position="187"/>
    </location>
</feature>
<keyword evidence="4" id="KW-0378">Hydrolase</keyword>
<keyword evidence="5" id="KW-0347">Helicase</keyword>
<dbReference type="Gene3D" id="3.40.50.300">
    <property type="entry name" value="P-loop containing nucleotide triphosphate hydrolases"/>
    <property type="match status" value="1"/>
</dbReference>
<dbReference type="GO" id="GO:0005737">
    <property type="term" value="C:cytoplasm"/>
    <property type="evidence" value="ECO:0007669"/>
    <property type="project" value="UniProtKB-SubCell"/>
</dbReference>
<keyword evidence="11" id="KW-1185">Reference proteome</keyword>
<reference evidence="11" key="1">
    <citation type="journal article" date="2014" name="Science">
        <title>The coffee genome provides insight into the convergent evolution of caffeine biosynthesis.</title>
        <authorList>
            <person name="Denoeud F."/>
            <person name="Carretero-Paulet L."/>
            <person name="Dereeper A."/>
            <person name="Droc G."/>
            <person name="Guyot R."/>
            <person name="Pietrella M."/>
            <person name="Zheng C."/>
            <person name="Alberti A."/>
            <person name="Anthony F."/>
            <person name="Aprea G."/>
            <person name="Aury J.M."/>
            <person name="Bento P."/>
            <person name="Bernard M."/>
            <person name="Bocs S."/>
            <person name="Campa C."/>
            <person name="Cenci A."/>
            <person name="Combes M.C."/>
            <person name="Crouzillat D."/>
            <person name="Da Silva C."/>
            <person name="Daddiego L."/>
            <person name="De Bellis F."/>
            <person name="Dussert S."/>
            <person name="Garsmeur O."/>
            <person name="Gayraud T."/>
            <person name="Guignon V."/>
            <person name="Jahn K."/>
            <person name="Jamilloux V."/>
            <person name="Joet T."/>
            <person name="Labadie K."/>
            <person name="Lan T."/>
            <person name="Leclercq J."/>
            <person name="Lepelley M."/>
            <person name="Leroy T."/>
            <person name="Li L.T."/>
            <person name="Librado P."/>
            <person name="Lopez L."/>
            <person name="Munoz A."/>
            <person name="Noel B."/>
            <person name="Pallavicini A."/>
            <person name="Perrotta G."/>
            <person name="Poncet V."/>
            <person name="Pot D."/>
            <person name="Priyono X."/>
            <person name="Rigoreau M."/>
            <person name="Rouard M."/>
            <person name="Rozas J."/>
            <person name="Tranchant-Dubreuil C."/>
            <person name="VanBuren R."/>
            <person name="Zhang Q."/>
            <person name="Andrade A.C."/>
            <person name="Argout X."/>
            <person name="Bertrand B."/>
            <person name="de Kochko A."/>
            <person name="Graziosi G."/>
            <person name="Henry R.J."/>
            <person name="Jayarama X."/>
            <person name="Ming R."/>
            <person name="Nagai C."/>
            <person name="Rounsley S."/>
            <person name="Sankoff D."/>
            <person name="Giuliano G."/>
            <person name="Albert V.A."/>
            <person name="Wincker P."/>
            <person name="Lashermes P."/>
        </authorList>
    </citation>
    <scope>NUCLEOTIDE SEQUENCE [LARGE SCALE GENOMIC DNA]</scope>
    <source>
        <strain evidence="11">cv. DH200-94</strain>
    </source>
</reference>
<keyword evidence="8" id="KW-0472">Membrane</keyword>
<evidence type="ECO:0000256" key="7">
    <source>
        <dbReference type="SAM" id="MobiDB-lite"/>
    </source>
</evidence>
<dbReference type="InterPro" id="IPR049080">
    <property type="entry name" value="MOV-10-like_beta-barrel"/>
</dbReference>
<dbReference type="OMA" id="NEVYNAN"/>
<evidence type="ECO:0000256" key="1">
    <source>
        <dbReference type="ARBA" id="ARBA00004496"/>
    </source>
</evidence>
<dbReference type="PANTHER" id="PTHR45418:SF1">
    <property type="entry name" value="CANCER_TESTIS ANTIGEN 55"/>
    <property type="match status" value="1"/>
</dbReference>
<evidence type="ECO:0000256" key="3">
    <source>
        <dbReference type="ARBA" id="ARBA00022741"/>
    </source>
</evidence>
<feature type="domain" description="Helicase MOV-10-like beta-barrel" evidence="9">
    <location>
        <begin position="365"/>
        <end position="439"/>
    </location>
</feature>
<feature type="transmembrane region" description="Helical" evidence="8">
    <location>
        <begin position="12"/>
        <end position="32"/>
    </location>
</feature>
<dbReference type="Gramene" id="CDP04869">
    <property type="protein sequence ID" value="CDP04869"/>
    <property type="gene ID" value="GSCOC_T00019651001"/>
</dbReference>
<evidence type="ECO:0000259" key="9">
    <source>
        <dbReference type="Pfam" id="PF21634"/>
    </source>
</evidence>
<dbReference type="STRING" id="49390.A0A068U9J3"/>
<protein>
    <recommendedName>
        <fullName evidence="9">Helicase MOV-10-like beta-barrel domain-containing protein</fullName>
    </recommendedName>
</protein>
<keyword evidence="6" id="KW-0067">ATP-binding</keyword>
<accession>A0A068U9J3</accession>
<dbReference type="AlphaFoldDB" id="A0A068U9J3"/>
<feature type="compositionally biased region" description="Polar residues" evidence="7">
    <location>
        <begin position="172"/>
        <end position="187"/>
    </location>
</feature>
<proteinExistence type="predicted"/>
<comment type="subcellular location">
    <subcellularLocation>
        <location evidence="1">Cytoplasm</location>
    </subcellularLocation>
</comment>
<dbReference type="InParanoid" id="A0A068U9J3"/>
<dbReference type="GO" id="GO:0005524">
    <property type="term" value="F:ATP binding"/>
    <property type="evidence" value="ECO:0007669"/>
    <property type="project" value="UniProtKB-KW"/>
</dbReference>
<evidence type="ECO:0000313" key="10">
    <source>
        <dbReference type="EMBL" id="CDP04869.1"/>
    </source>
</evidence>
<evidence type="ECO:0000256" key="5">
    <source>
        <dbReference type="ARBA" id="ARBA00022806"/>
    </source>
</evidence>
<dbReference type="GO" id="GO:0004386">
    <property type="term" value="F:helicase activity"/>
    <property type="evidence" value="ECO:0007669"/>
    <property type="project" value="UniProtKB-KW"/>
</dbReference>
<evidence type="ECO:0000256" key="6">
    <source>
        <dbReference type="ARBA" id="ARBA00022840"/>
    </source>
</evidence>
<evidence type="ECO:0000313" key="11">
    <source>
        <dbReference type="Proteomes" id="UP000295252"/>
    </source>
</evidence>
<dbReference type="GO" id="GO:0016787">
    <property type="term" value="F:hydrolase activity"/>
    <property type="evidence" value="ECO:0007669"/>
    <property type="project" value="UniProtKB-KW"/>
</dbReference>
<evidence type="ECO:0000256" key="2">
    <source>
        <dbReference type="ARBA" id="ARBA00022490"/>
    </source>
</evidence>
<keyword evidence="3" id="KW-0547">Nucleotide-binding</keyword>
<dbReference type="InterPro" id="IPR027417">
    <property type="entry name" value="P-loop_NTPase"/>
</dbReference>
<evidence type="ECO:0000256" key="4">
    <source>
        <dbReference type="ARBA" id="ARBA00022801"/>
    </source>
</evidence>
<sequence length="724" mass="81566">MSFCKPFFLSRRYLHSSVLIVHSFLGIFRIILRFGDKMSFLIDILKRILGIKDEERDINQQQNLNQRHYDFQRPLDSDSFSRSRTSLAQTTANSRTNEVYNANKSGSNFNEHLVPGKLSRDEVGKSMTSSTGTGIGDKNLRVVSQSASPSFVLYDKQPSISAKPREVLKNPNEITQNRNGLFSSKGTIPQTYANITSGQKSSFGISSASYKSFQSSKLSPSEAGTEKLHSTVKTDSPSSYPSLADSCSQKPPPLSTKPVLSLASTSSTSPQTKTKYIWVDKGAPSTYVFPENISALIEKDIVPGVLKMPLSMSTYMDYFQALLYAEDCHLEKWDGFEMKNVNLEFHEASIFTRKGKHNTLKESDQKDEKTFVAFEFDKIPERRPFLLSRDFVSVQPCGRKIEPFQGVIYRVVKSNLVLAEFGESFYSQHRSECKYDVKFSFNRVCLKRAHQAIAAVSSALFRNFLFPDLPPENVVLSTQYVDNRYQKANFVVHQILRLQGAPPYLVEGPMCIERDRLSRTGVVIVEAALQILRLDPSKKILLCAPINRTCDLLMRGLKKEISDSDMFRANAAFRELDGIPVDILPSCLYESQTECFSCPSLEELGKFKIILSTFMSSFKLHSEGVKVGHFSHIFLVDASSATEPETMVPLANFANDKTIVVVTGAPRNHSGWIRSKIARENGLLTSYFERLRKSDLYNELDPKVITQLDDNSTERYRSPLAFGI</sequence>
<dbReference type="OrthoDB" id="6513042at2759"/>
<organism evidence="10 11">
    <name type="scientific">Coffea canephora</name>
    <name type="common">Robusta coffee</name>
    <dbReference type="NCBI Taxonomy" id="49390"/>
    <lineage>
        <taxon>Eukaryota</taxon>
        <taxon>Viridiplantae</taxon>
        <taxon>Streptophyta</taxon>
        <taxon>Embryophyta</taxon>
        <taxon>Tracheophyta</taxon>
        <taxon>Spermatophyta</taxon>
        <taxon>Magnoliopsida</taxon>
        <taxon>eudicotyledons</taxon>
        <taxon>Gunneridae</taxon>
        <taxon>Pentapetalae</taxon>
        <taxon>asterids</taxon>
        <taxon>lamiids</taxon>
        <taxon>Gentianales</taxon>
        <taxon>Rubiaceae</taxon>
        <taxon>Ixoroideae</taxon>
        <taxon>Gardenieae complex</taxon>
        <taxon>Bertiereae - Coffeeae clade</taxon>
        <taxon>Coffeeae</taxon>
        <taxon>Coffea</taxon>
    </lineage>
</organism>
<gene>
    <name evidence="10" type="ORF">GSCOC_T00019651001</name>
</gene>
<dbReference type="Pfam" id="PF21634">
    <property type="entry name" value="MOV-10_beta-barrel"/>
    <property type="match status" value="1"/>
</dbReference>
<feature type="compositionally biased region" description="Polar residues" evidence="7">
    <location>
        <begin position="231"/>
        <end position="249"/>
    </location>
</feature>
<dbReference type="PANTHER" id="PTHR45418">
    <property type="entry name" value="CANCER/TESTIS ANTIGEN 55"/>
    <property type="match status" value="1"/>
</dbReference>
<keyword evidence="8" id="KW-1133">Transmembrane helix</keyword>
<evidence type="ECO:0000256" key="8">
    <source>
        <dbReference type="SAM" id="Phobius"/>
    </source>
</evidence>